<sequence length="129" mass="15491">MCAFVWKLALSSTKAYCMTRRSRSCCSFCCNVLSTRSFAHFAFPLLFLYNKGCYTFLYVVLYIVIAKQQYTQHRRLITRAFIYPRFIFLMRRFNFLTANYHLWVFILIRGYYLCKQYLNAAEHAPLQHS</sequence>
<accession>A0A126FCG6</accession>
<name>A0A126FCG6_9ABAC</name>
<feature type="transmembrane region" description="Helical" evidence="1">
    <location>
        <begin position="93"/>
        <end position="112"/>
    </location>
</feature>
<reference evidence="2 3" key="1">
    <citation type="submission" date="2015-02" db="EMBL/GenBank/DDBJ databases">
        <title>Complete genome of a baculovirus isolated from a medical interest larvae: lLonomia obliqua (Lepidoptera: Saturniidae).</title>
        <authorList>
            <person name="Clara A.-S.W."/>
            <person name="Daniel A.-A.M.P."/>
            <person name="Miguel A.S."/>
            <person name="Jhon F.E.A."/>
            <person name="Fabricio M.S."/>
            <person name="Jose W.L.C."/>
            <person name="Bergmann R.M."/>
            <person name="Fernando M.L."/>
        </authorList>
    </citation>
    <scope>NUCLEOTIDE SEQUENCE [LARGE SCALE GENOMIC DNA]</scope>
    <source>
        <strain evidence="2">SP/2000</strain>
    </source>
</reference>
<keyword evidence="1" id="KW-0472">Membrane</keyword>
<proteinExistence type="predicted"/>
<dbReference type="Proteomes" id="UP000297030">
    <property type="component" value="Segment"/>
</dbReference>
<keyword evidence="3" id="KW-1185">Reference proteome</keyword>
<dbReference type="GeneID" id="40526745"/>
<gene>
    <name evidence="2" type="primary">Orf-113</name>
</gene>
<keyword evidence="1" id="KW-0812">Transmembrane</keyword>
<evidence type="ECO:0000313" key="2">
    <source>
        <dbReference type="EMBL" id="AKN81069.1"/>
    </source>
</evidence>
<feature type="transmembrane region" description="Helical" evidence="1">
    <location>
        <begin position="41"/>
        <end position="65"/>
    </location>
</feature>
<dbReference type="KEGG" id="vg:40526745"/>
<keyword evidence="1" id="KW-1133">Transmembrane helix</keyword>
<dbReference type="EMBL" id="KP763670">
    <property type="protein sequence ID" value="AKN81069.1"/>
    <property type="molecule type" value="Genomic_DNA"/>
</dbReference>
<dbReference type="RefSeq" id="YP_009666475.1">
    <property type="nucleotide sequence ID" value="NC_043520.1"/>
</dbReference>
<evidence type="ECO:0000313" key="3">
    <source>
        <dbReference type="Proteomes" id="UP000297030"/>
    </source>
</evidence>
<evidence type="ECO:0000256" key="1">
    <source>
        <dbReference type="SAM" id="Phobius"/>
    </source>
</evidence>
<organism evidence="2 3">
    <name type="scientific">Lonomia obliqua multiple nucleopolyhedrovirus</name>
    <dbReference type="NCBI Taxonomy" id="134394"/>
    <lineage>
        <taxon>Viruses</taxon>
        <taxon>Viruses incertae sedis</taxon>
        <taxon>Naldaviricetes</taxon>
        <taxon>Lefavirales</taxon>
        <taxon>Baculoviridae</taxon>
        <taxon>Alphabaculovirus</taxon>
        <taxon>Alphabaculovirus lonobliquae</taxon>
        <taxon>Lonomia obliqua nucleopolyhedrovirus</taxon>
    </lineage>
</organism>
<protein>
    <submittedName>
        <fullName evidence="2">Uncharacterized protein</fullName>
    </submittedName>
</protein>